<dbReference type="GO" id="GO:0016020">
    <property type="term" value="C:membrane"/>
    <property type="evidence" value="ECO:0007669"/>
    <property type="project" value="UniProtKB-SubCell"/>
</dbReference>
<dbReference type="AlphaFoldDB" id="A0A934WN93"/>
<evidence type="ECO:0000256" key="18">
    <source>
        <dbReference type="SAM" id="Phobius"/>
    </source>
</evidence>
<keyword evidence="12" id="KW-0186">Copper</keyword>
<dbReference type="GO" id="GO:0020037">
    <property type="term" value="F:heme binding"/>
    <property type="evidence" value="ECO:0007669"/>
    <property type="project" value="InterPro"/>
</dbReference>
<evidence type="ECO:0000256" key="14">
    <source>
        <dbReference type="ARBA" id="ARBA00024688"/>
    </source>
</evidence>
<comment type="caution">
    <text evidence="22">The sequence shown here is derived from an EMBL/GenBank/DDBJ whole genome shotgun (WGS) entry which is preliminary data.</text>
</comment>
<keyword evidence="19" id="KW-0732">Signal</keyword>
<gene>
    <name evidence="22" type="primary">coxB</name>
    <name evidence="22" type="ORF">JJB11_14575</name>
</gene>
<keyword evidence="13 18" id="KW-0472">Membrane</keyword>
<dbReference type="GO" id="GO:0042597">
    <property type="term" value="C:periplasmic space"/>
    <property type="evidence" value="ECO:0007669"/>
    <property type="project" value="UniProtKB-SubCell"/>
</dbReference>
<feature type="transmembrane region" description="Helical" evidence="18">
    <location>
        <begin position="45"/>
        <end position="67"/>
    </location>
</feature>
<organism evidence="22 23">
    <name type="scientific">Ramlibacter ginsenosidimutans</name>
    <dbReference type="NCBI Taxonomy" id="502333"/>
    <lineage>
        <taxon>Bacteria</taxon>
        <taxon>Pseudomonadati</taxon>
        <taxon>Pseudomonadota</taxon>
        <taxon>Betaproteobacteria</taxon>
        <taxon>Burkholderiales</taxon>
        <taxon>Comamonadaceae</taxon>
        <taxon>Ramlibacter</taxon>
    </lineage>
</organism>
<proteinExistence type="inferred from homology"/>
<dbReference type="InterPro" id="IPR034236">
    <property type="entry name" value="CuRO_CcO_Caa3_II"/>
</dbReference>
<feature type="domain" description="Cytochrome oxidase subunit II copper A binding" evidence="20">
    <location>
        <begin position="121"/>
        <end position="237"/>
    </location>
</feature>
<keyword evidence="11 17" id="KW-0408">Iron</keyword>
<dbReference type="PANTHER" id="PTHR22888:SF9">
    <property type="entry name" value="CYTOCHROME C OXIDASE SUBUNIT 2"/>
    <property type="match status" value="1"/>
</dbReference>
<dbReference type="GO" id="GO:0005507">
    <property type="term" value="F:copper ion binding"/>
    <property type="evidence" value="ECO:0007669"/>
    <property type="project" value="InterPro"/>
</dbReference>
<comment type="function">
    <text evidence="14">Subunits I and II form the functional core of the enzyme complex. Electrons originating in cytochrome c are transferred via heme a and Cu(A) to the binuclear center formed by heme a3 and Cu(B).</text>
</comment>
<dbReference type="InterPro" id="IPR008972">
    <property type="entry name" value="Cupredoxin"/>
</dbReference>
<evidence type="ECO:0000256" key="11">
    <source>
        <dbReference type="ARBA" id="ARBA00023004"/>
    </source>
</evidence>
<dbReference type="InterPro" id="IPR002429">
    <property type="entry name" value="CcO_II-like_C"/>
</dbReference>
<evidence type="ECO:0000256" key="5">
    <source>
        <dbReference type="ARBA" id="ARBA00022617"/>
    </source>
</evidence>
<dbReference type="InterPro" id="IPR009056">
    <property type="entry name" value="Cyt_c-like_dom"/>
</dbReference>
<evidence type="ECO:0000256" key="8">
    <source>
        <dbReference type="ARBA" id="ARBA00022723"/>
    </source>
</evidence>
<evidence type="ECO:0000256" key="19">
    <source>
        <dbReference type="SAM" id="SignalP"/>
    </source>
</evidence>
<evidence type="ECO:0000256" key="2">
    <source>
        <dbReference type="ARBA" id="ARBA00004418"/>
    </source>
</evidence>
<dbReference type="CDD" id="cd04213">
    <property type="entry name" value="CuRO_CcO_Caa3_II"/>
    <property type="match status" value="1"/>
</dbReference>
<dbReference type="GO" id="GO:0016491">
    <property type="term" value="F:oxidoreductase activity"/>
    <property type="evidence" value="ECO:0007669"/>
    <property type="project" value="InterPro"/>
</dbReference>
<dbReference type="SUPFAM" id="SSF49503">
    <property type="entry name" value="Cupredoxins"/>
    <property type="match status" value="1"/>
</dbReference>
<dbReference type="Proteomes" id="UP000630528">
    <property type="component" value="Unassembled WGS sequence"/>
</dbReference>
<reference evidence="22" key="2">
    <citation type="submission" date="2021-01" db="EMBL/GenBank/DDBJ databases">
        <authorList>
            <person name="Kang M."/>
        </authorList>
    </citation>
    <scope>NUCLEOTIDE SEQUENCE</scope>
    <source>
        <strain evidence="22">KACC 17527</strain>
    </source>
</reference>
<keyword evidence="4" id="KW-0813">Transport</keyword>
<evidence type="ECO:0000313" key="23">
    <source>
        <dbReference type="Proteomes" id="UP000630528"/>
    </source>
</evidence>
<keyword evidence="7 18" id="KW-0812">Transmembrane</keyword>
<accession>A0A934WN93</accession>
<evidence type="ECO:0000259" key="21">
    <source>
        <dbReference type="PROSITE" id="PS51007"/>
    </source>
</evidence>
<protein>
    <recommendedName>
        <fullName evidence="15">Cytochrome aa3 subunit 2</fullName>
    </recommendedName>
</protein>
<dbReference type="InterPro" id="IPR036909">
    <property type="entry name" value="Cyt_c-like_dom_sf"/>
</dbReference>
<dbReference type="SUPFAM" id="SSF46626">
    <property type="entry name" value="Cytochrome c"/>
    <property type="match status" value="1"/>
</dbReference>
<evidence type="ECO:0000256" key="9">
    <source>
        <dbReference type="ARBA" id="ARBA00022982"/>
    </source>
</evidence>
<dbReference type="InterPro" id="IPR045187">
    <property type="entry name" value="CcO_II"/>
</dbReference>
<evidence type="ECO:0000256" key="16">
    <source>
        <dbReference type="ARBA" id="ARBA00047816"/>
    </source>
</evidence>
<dbReference type="PROSITE" id="PS50857">
    <property type="entry name" value="COX2_CUA"/>
    <property type="match status" value="1"/>
</dbReference>
<keyword evidence="6" id="KW-0679">Respiratory chain</keyword>
<evidence type="ECO:0000256" key="17">
    <source>
        <dbReference type="PROSITE-ProRule" id="PRU00433"/>
    </source>
</evidence>
<keyword evidence="23" id="KW-1185">Reference proteome</keyword>
<evidence type="ECO:0000256" key="7">
    <source>
        <dbReference type="ARBA" id="ARBA00022692"/>
    </source>
</evidence>
<dbReference type="PROSITE" id="PS51007">
    <property type="entry name" value="CYTC"/>
    <property type="match status" value="1"/>
</dbReference>
<dbReference type="InterPro" id="IPR014222">
    <property type="entry name" value="Cyt_c_oxidase_su2"/>
</dbReference>
<sequence length="339" mass="36352">MTRIPQSLLLALPLLPAGARAATALPLSYVQTFGTAGDPVTRLGWGLAVISIVVFALVTIALLAGLLRRRPPVPEFELAVRRDAGGMSWLYVGVSITVVVLAACAVWTMLTLRAIAMPGAADQMKLHVTGAQWWWRVEYQASDPSRGFTTANEIHIPVGQPVKVELSSEDVIHSFWVPQLSGKIDMIPGHTNELWLQASQPGTYRGQCGEFCGAQHAHMAMLVVAQRPEDFATWRDRQLQPAAAPAPGSPGENAERLFVSRCGACHTVRGTDAGGILGPDLTHLMERSTVAAGALPNTPGNLAAWISNPQSIKPGTRMPAPSITPAELQQVVAYLQTLR</sequence>
<keyword evidence="8 17" id="KW-0479">Metal-binding</keyword>
<keyword evidence="5 17" id="KW-0349">Heme</keyword>
<name>A0A934WN93_9BURK</name>
<comment type="similarity">
    <text evidence="3">Belongs to the cytochrome c oxidase subunit 2 family.</text>
</comment>
<feature type="chain" id="PRO_5037206209" description="Cytochrome aa3 subunit 2" evidence="19">
    <location>
        <begin position="22"/>
        <end position="339"/>
    </location>
</feature>
<evidence type="ECO:0000256" key="13">
    <source>
        <dbReference type="ARBA" id="ARBA00023136"/>
    </source>
</evidence>
<dbReference type="Pfam" id="PF00034">
    <property type="entry name" value="Cytochrom_C"/>
    <property type="match status" value="1"/>
</dbReference>
<dbReference type="Gene3D" id="2.60.40.420">
    <property type="entry name" value="Cupredoxins - blue copper proteins"/>
    <property type="match status" value="1"/>
</dbReference>
<evidence type="ECO:0000256" key="10">
    <source>
        <dbReference type="ARBA" id="ARBA00022989"/>
    </source>
</evidence>
<evidence type="ECO:0000256" key="3">
    <source>
        <dbReference type="ARBA" id="ARBA00007866"/>
    </source>
</evidence>
<comment type="catalytic activity">
    <reaction evidence="16">
        <text>4 Fe(II)-[cytochrome c] + O2 + 8 H(+)(in) = 4 Fe(III)-[cytochrome c] + 2 H2O + 4 H(+)(out)</text>
        <dbReference type="Rhea" id="RHEA:11436"/>
        <dbReference type="Rhea" id="RHEA-COMP:10350"/>
        <dbReference type="Rhea" id="RHEA-COMP:14399"/>
        <dbReference type="ChEBI" id="CHEBI:15377"/>
        <dbReference type="ChEBI" id="CHEBI:15378"/>
        <dbReference type="ChEBI" id="CHEBI:15379"/>
        <dbReference type="ChEBI" id="CHEBI:29033"/>
        <dbReference type="ChEBI" id="CHEBI:29034"/>
        <dbReference type="EC" id="7.1.1.9"/>
    </reaction>
</comment>
<dbReference type="InterPro" id="IPR001505">
    <property type="entry name" value="Copper_CuA"/>
</dbReference>
<dbReference type="GO" id="GO:0004129">
    <property type="term" value="F:cytochrome-c oxidase activity"/>
    <property type="evidence" value="ECO:0007669"/>
    <property type="project" value="UniProtKB-EC"/>
</dbReference>
<dbReference type="EMBL" id="JAEPWM010000005">
    <property type="protein sequence ID" value="MBK6007323.1"/>
    <property type="molecule type" value="Genomic_DNA"/>
</dbReference>
<evidence type="ECO:0000256" key="1">
    <source>
        <dbReference type="ARBA" id="ARBA00004141"/>
    </source>
</evidence>
<dbReference type="PROSITE" id="PS00078">
    <property type="entry name" value="COX2"/>
    <property type="match status" value="1"/>
</dbReference>
<dbReference type="NCBIfam" id="TIGR02866">
    <property type="entry name" value="CoxB"/>
    <property type="match status" value="1"/>
</dbReference>
<dbReference type="Pfam" id="PF00116">
    <property type="entry name" value="COX2"/>
    <property type="match status" value="1"/>
</dbReference>
<dbReference type="RefSeq" id="WP_201172452.1">
    <property type="nucleotide sequence ID" value="NZ_JAEPWM010000005.1"/>
</dbReference>
<comment type="subcellular location">
    <subcellularLocation>
        <location evidence="1">Membrane</location>
        <topology evidence="1">Multi-pass membrane protein</topology>
    </subcellularLocation>
    <subcellularLocation>
        <location evidence="2">Periplasm</location>
    </subcellularLocation>
</comment>
<evidence type="ECO:0000256" key="6">
    <source>
        <dbReference type="ARBA" id="ARBA00022660"/>
    </source>
</evidence>
<keyword evidence="9" id="KW-0249">Electron transport</keyword>
<evidence type="ECO:0000259" key="20">
    <source>
        <dbReference type="PROSITE" id="PS50857"/>
    </source>
</evidence>
<keyword evidence="10 18" id="KW-1133">Transmembrane helix</keyword>
<feature type="transmembrane region" description="Helical" evidence="18">
    <location>
        <begin position="88"/>
        <end position="110"/>
    </location>
</feature>
<evidence type="ECO:0000313" key="22">
    <source>
        <dbReference type="EMBL" id="MBK6007323.1"/>
    </source>
</evidence>
<feature type="signal peptide" evidence="19">
    <location>
        <begin position="1"/>
        <end position="21"/>
    </location>
</feature>
<feature type="domain" description="Cytochrome c" evidence="21">
    <location>
        <begin position="249"/>
        <end position="339"/>
    </location>
</feature>
<reference evidence="22" key="1">
    <citation type="journal article" date="2012" name="J. Microbiol. Biotechnol.">
        <title>Ramlibacter ginsenosidimutans sp. nov., with ginsenoside-converting activity.</title>
        <authorList>
            <person name="Wang L."/>
            <person name="An D.S."/>
            <person name="Kim S.G."/>
            <person name="Jin F.X."/>
            <person name="Kim S.C."/>
            <person name="Lee S.T."/>
            <person name="Im W.T."/>
        </authorList>
    </citation>
    <scope>NUCLEOTIDE SEQUENCE</scope>
    <source>
        <strain evidence="22">KACC 17527</strain>
    </source>
</reference>
<evidence type="ECO:0000256" key="15">
    <source>
        <dbReference type="ARBA" id="ARBA00031399"/>
    </source>
</evidence>
<evidence type="ECO:0000256" key="12">
    <source>
        <dbReference type="ARBA" id="ARBA00023008"/>
    </source>
</evidence>
<dbReference type="GO" id="GO:0042773">
    <property type="term" value="P:ATP synthesis coupled electron transport"/>
    <property type="evidence" value="ECO:0007669"/>
    <property type="project" value="TreeGrafter"/>
</dbReference>
<evidence type="ECO:0000256" key="4">
    <source>
        <dbReference type="ARBA" id="ARBA00022448"/>
    </source>
</evidence>
<dbReference type="PANTHER" id="PTHR22888">
    <property type="entry name" value="CYTOCHROME C OXIDASE, SUBUNIT II"/>
    <property type="match status" value="1"/>
</dbReference>